<feature type="domain" description="Response regulatory" evidence="7">
    <location>
        <begin position="3"/>
        <end position="119"/>
    </location>
</feature>
<dbReference type="Gene3D" id="3.40.50.2300">
    <property type="match status" value="1"/>
</dbReference>
<dbReference type="SMART" id="SM00448">
    <property type="entry name" value="REC"/>
    <property type="match status" value="1"/>
</dbReference>
<sequence length="209" mass="22382">MISVLIVDDHEIVRMGLRNYLETEADIVVVGEAGDGPAAVAEAMALMPDVILMDLIMPGMSGVEVTRTLQEQGCSSRVIVLTSAVDDAQVVEALRAGALSYLLKTSTAGQVASAIRKAAQGESVLDEKVQQSLVGQLQTKVTRELWQDLTDRELDVLRAIASGKNNQEIADALQIGVKTVKTHVSNIFIKLGVQDRTQAAIYAIRNGLA</sequence>
<evidence type="ECO:0000313" key="8">
    <source>
        <dbReference type="EMBL" id="MDQ0189201.1"/>
    </source>
</evidence>
<dbReference type="PROSITE" id="PS50043">
    <property type="entry name" value="HTH_LUXR_2"/>
    <property type="match status" value="1"/>
</dbReference>
<keyword evidence="3" id="KW-0238">DNA-binding</keyword>
<dbReference type="Pfam" id="PF00072">
    <property type="entry name" value="Response_reg"/>
    <property type="match status" value="1"/>
</dbReference>
<dbReference type="SMART" id="SM00421">
    <property type="entry name" value="HTH_LUXR"/>
    <property type="match status" value="1"/>
</dbReference>
<evidence type="ECO:0000313" key="9">
    <source>
        <dbReference type="Proteomes" id="UP001232973"/>
    </source>
</evidence>
<dbReference type="CDD" id="cd17535">
    <property type="entry name" value="REC_NarL-like"/>
    <property type="match status" value="1"/>
</dbReference>
<dbReference type="Proteomes" id="UP001232973">
    <property type="component" value="Unassembled WGS sequence"/>
</dbReference>
<feature type="domain" description="HTH luxR-type" evidence="6">
    <location>
        <begin position="142"/>
        <end position="207"/>
    </location>
</feature>
<dbReference type="PANTHER" id="PTHR43214">
    <property type="entry name" value="TWO-COMPONENT RESPONSE REGULATOR"/>
    <property type="match status" value="1"/>
</dbReference>
<protein>
    <submittedName>
        <fullName evidence="8">NarL family two-component system response regulator LiaR</fullName>
    </submittedName>
</protein>
<dbReference type="CDD" id="cd06170">
    <property type="entry name" value="LuxR_C_like"/>
    <property type="match status" value="1"/>
</dbReference>
<dbReference type="PROSITE" id="PS50110">
    <property type="entry name" value="RESPONSE_REGULATORY"/>
    <property type="match status" value="1"/>
</dbReference>
<evidence type="ECO:0000259" key="7">
    <source>
        <dbReference type="PROSITE" id="PS50110"/>
    </source>
</evidence>
<name>A0ABT9XFY0_9BACL</name>
<evidence type="ECO:0000256" key="2">
    <source>
        <dbReference type="ARBA" id="ARBA00023015"/>
    </source>
</evidence>
<gene>
    <name evidence="8" type="ORF">J2S03_001017</name>
</gene>
<dbReference type="RefSeq" id="WP_274455057.1">
    <property type="nucleotide sequence ID" value="NZ_CP067097.1"/>
</dbReference>
<dbReference type="EMBL" id="JAUSTP010000005">
    <property type="protein sequence ID" value="MDQ0189201.1"/>
    <property type="molecule type" value="Genomic_DNA"/>
</dbReference>
<dbReference type="Pfam" id="PF00196">
    <property type="entry name" value="GerE"/>
    <property type="match status" value="1"/>
</dbReference>
<dbReference type="PANTHER" id="PTHR43214:SF37">
    <property type="entry name" value="TRANSCRIPTIONAL REGULATORY PROTEIN YDFI"/>
    <property type="match status" value="1"/>
</dbReference>
<keyword evidence="1 5" id="KW-0597">Phosphoprotein</keyword>
<evidence type="ECO:0000256" key="3">
    <source>
        <dbReference type="ARBA" id="ARBA00023125"/>
    </source>
</evidence>
<dbReference type="SUPFAM" id="SSF52172">
    <property type="entry name" value="CheY-like"/>
    <property type="match status" value="1"/>
</dbReference>
<evidence type="ECO:0000256" key="5">
    <source>
        <dbReference type="PROSITE-ProRule" id="PRU00169"/>
    </source>
</evidence>
<evidence type="ECO:0000256" key="4">
    <source>
        <dbReference type="ARBA" id="ARBA00023163"/>
    </source>
</evidence>
<accession>A0ABT9XFY0</accession>
<dbReference type="InterPro" id="IPR000792">
    <property type="entry name" value="Tscrpt_reg_LuxR_C"/>
</dbReference>
<evidence type="ECO:0000259" key="6">
    <source>
        <dbReference type="PROSITE" id="PS50043"/>
    </source>
</evidence>
<dbReference type="PRINTS" id="PR00038">
    <property type="entry name" value="HTHLUXR"/>
</dbReference>
<dbReference type="InterPro" id="IPR039420">
    <property type="entry name" value="WalR-like"/>
</dbReference>
<reference evidence="8 9" key="1">
    <citation type="submission" date="2023-07" db="EMBL/GenBank/DDBJ databases">
        <title>Genomic Encyclopedia of Type Strains, Phase IV (KMG-IV): sequencing the most valuable type-strain genomes for metagenomic binning, comparative biology and taxonomic classification.</title>
        <authorList>
            <person name="Goeker M."/>
        </authorList>
    </citation>
    <scope>NUCLEOTIDE SEQUENCE [LARGE SCALE GENOMIC DNA]</scope>
    <source>
        <strain evidence="8 9">DSM 4006</strain>
    </source>
</reference>
<dbReference type="InterPro" id="IPR011006">
    <property type="entry name" value="CheY-like_superfamily"/>
</dbReference>
<dbReference type="InterPro" id="IPR001789">
    <property type="entry name" value="Sig_transdc_resp-reg_receiver"/>
</dbReference>
<dbReference type="PROSITE" id="PS00622">
    <property type="entry name" value="HTH_LUXR_1"/>
    <property type="match status" value="1"/>
</dbReference>
<feature type="modified residue" description="4-aspartylphosphate" evidence="5">
    <location>
        <position position="54"/>
    </location>
</feature>
<keyword evidence="4" id="KW-0804">Transcription</keyword>
<keyword evidence="2" id="KW-0805">Transcription regulation</keyword>
<dbReference type="InterPro" id="IPR058245">
    <property type="entry name" value="NreC/VraR/RcsB-like_REC"/>
</dbReference>
<organism evidence="8 9">
    <name type="scientific">Alicyclobacillus cycloheptanicus</name>
    <dbReference type="NCBI Taxonomy" id="1457"/>
    <lineage>
        <taxon>Bacteria</taxon>
        <taxon>Bacillati</taxon>
        <taxon>Bacillota</taxon>
        <taxon>Bacilli</taxon>
        <taxon>Bacillales</taxon>
        <taxon>Alicyclobacillaceae</taxon>
        <taxon>Alicyclobacillus</taxon>
    </lineage>
</organism>
<dbReference type="InterPro" id="IPR016032">
    <property type="entry name" value="Sig_transdc_resp-reg_C-effctor"/>
</dbReference>
<comment type="caution">
    <text evidence="8">The sequence shown here is derived from an EMBL/GenBank/DDBJ whole genome shotgun (WGS) entry which is preliminary data.</text>
</comment>
<keyword evidence="9" id="KW-1185">Reference proteome</keyword>
<proteinExistence type="predicted"/>
<evidence type="ECO:0000256" key="1">
    <source>
        <dbReference type="ARBA" id="ARBA00022553"/>
    </source>
</evidence>
<dbReference type="SUPFAM" id="SSF46894">
    <property type="entry name" value="C-terminal effector domain of the bipartite response regulators"/>
    <property type="match status" value="1"/>
</dbReference>